<dbReference type="PRINTS" id="PR00943">
    <property type="entry name" value="CUATPASE"/>
</dbReference>
<feature type="transmembrane region" description="Helical" evidence="13">
    <location>
        <begin position="88"/>
        <end position="106"/>
    </location>
</feature>
<feature type="transmembrane region" description="Helical" evidence="13">
    <location>
        <begin position="312"/>
        <end position="332"/>
    </location>
</feature>
<reference evidence="16 17" key="1">
    <citation type="submission" date="2024-06" db="EMBL/GenBank/DDBJ databases">
        <title>Genomic Encyclopedia of Type Strains, Phase IV (KMG-IV): sequencing the most valuable type-strain genomes for metagenomic binning, comparative biology and taxonomic classification.</title>
        <authorList>
            <person name="Goeker M."/>
        </authorList>
    </citation>
    <scope>NUCLEOTIDE SEQUENCE [LARGE SCALE GENOMIC DNA]</scope>
    <source>
        <strain evidence="16 17">DSM 21460</strain>
    </source>
</reference>
<comment type="catalytic activity">
    <reaction evidence="12">
        <text>Cd(2+)(in) + ATP + H2O = Cd(2+)(out) + ADP + phosphate + H(+)</text>
        <dbReference type="Rhea" id="RHEA:12132"/>
        <dbReference type="ChEBI" id="CHEBI:15377"/>
        <dbReference type="ChEBI" id="CHEBI:15378"/>
        <dbReference type="ChEBI" id="CHEBI:30616"/>
        <dbReference type="ChEBI" id="CHEBI:43474"/>
        <dbReference type="ChEBI" id="CHEBI:48775"/>
        <dbReference type="ChEBI" id="CHEBI:456216"/>
        <dbReference type="EC" id="7.2.2.21"/>
    </reaction>
</comment>
<accession>A0ABV2J9P5</accession>
<feature type="transmembrane region" description="Helical" evidence="13">
    <location>
        <begin position="344"/>
        <end position="368"/>
    </location>
</feature>
<evidence type="ECO:0000256" key="4">
    <source>
        <dbReference type="ARBA" id="ARBA00022692"/>
    </source>
</evidence>
<dbReference type="InterPro" id="IPR023298">
    <property type="entry name" value="ATPase_P-typ_TM_dom_sf"/>
</dbReference>
<evidence type="ECO:0000256" key="11">
    <source>
        <dbReference type="ARBA" id="ARBA00039103"/>
    </source>
</evidence>
<dbReference type="NCBIfam" id="TIGR01525">
    <property type="entry name" value="ATPase-IB_hvy"/>
    <property type="match status" value="1"/>
</dbReference>
<dbReference type="InterPro" id="IPR001757">
    <property type="entry name" value="P_typ_ATPase"/>
</dbReference>
<evidence type="ECO:0000313" key="17">
    <source>
        <dbReference type="Proteomes" id="UP001549162"/>
    </source>
</evidence>
<dbReference type="Gene3D" id="3.30.70.100">
    <property type="match status" value="1"/>
</dbReference>
<evidence type="ECO:0000256" key="2">
    <source>
        <dbReference type="ARBA" id="ARBA00006024"/>
    </source>
</evidence>
<evidence type="ECO:0000256" key="13">
    <source>
        <dbReference type="RuleBase" id="RU362081"/>
    </source>
</evidence>
<feature type="domain" description="P-type ATPase A" evidence="14">
    <location>
        <begin position="193"/>
        <end position="293"/>
    </location>
</feature>
<evidence type="ECO:0000256" key="9">
    <source>
        <dbReference type="ARBA" id="ARBA00022989"/>
    </source>
</evidence>
<dbReference type="PRINTS" id="PR00119">
    <property type="entry name" value="CATATPASE"/>
</dbReference>
<evidence type="ECO:0000256" key="5">
    <source>
        <dbReference type="ARBA" id="ARBA00022723"/>
    </source>
</evidence>
<keyword evidence="6 13" id="KW-0547">Nucleotide-binding</keyword>
<evidence type="ECO:0000313" key="16">
    <source>
        <dbReference type="EMBL" id="MET3617482.1"/>
    </source>
</evidence>
<dbReference type="InterPro" id="IPR023299">
    <property type="entry name" value="ATPase_P-typ_cyto_dom_N"/>
</dbReference>
<dbReference type="Gene3D" id="3.40.1110.10">
    <property type="entry name" value="Calcium-transporting ATPase, cytoplasmic domain N"/>
    <property type="match status" value="1"/>
</dbReference>
<keyword evidence="3" id="KW-0104">Cadmium</keyword>
<sequence>MISYEFIMRNLGCANCAEKIRAKLDSMDNIEDVKFNINTQKLSLKSDIKDEERLMKIIQEVADSIEDGVKVEENYEFNDEEDDDKPSIIKFILVFCSLIFLHFLNLDDKVEFVIYILLFVVVGREVILSAVKGLKRKDFLDEEFLMTVASVAAIVAGEYAEAVAVMLFYSVGEYIQDKAVDNSRKSIKETLKLKPDFANVFRNEELIKIDPVDVNVGDKILIRPGEKVPLDGIITKGISDVDTSNISGEFAPVSLGLGDRIVAGYINLENSLEVKVEKEYREGTIAKIIDLVENASSNKAEIEKFITRFARVYTPIVLSLASILFVLLKFFVGYGFKESLYRSAIFLVISCPCALVLSVPLTMFAGIGSLSKKSIFVKGGNSVEALTDIDAIAFDKTGTITKGKLTVDDILELNANKEEILEIAAIGEKYSTHPIAKAILDKKDIKQNPENLKNISGKGLEFLHNRKKYFVGNSKIIDDNNIKRNLSIENPNKIEVFVADEEKLLGIIFLSDTIKEDAKESIDFFKKLNIKTYILSGDKDSIAKEIASQIGVDNARGSLLPEDKLNEINELMKDNKLAYVGDGTNDAPALASAYLGIGMSSGTDIAIESSDIILFNNDISSIVEAIKISKRVKNIAYQNIFIALFLKVVVLILGALGNVSMPLAVFADVGVALICILNSLRVFKSE</sequence>
<evidence type="ECO:0000259" key="14">
    <source>
        <dbReference type="Pfam" id="PF00122"/>
    </source>
</evidence>
<keyword evidence="5 13" id="KW-0479">Metal-binding</keyword>
<evidence type="ECO:0000256" key="3">
    <source>
        <dbReference type="ARBA" id="ARBA00022539"/>
    </source>
</evidence>
<dbReference type="Gene3D" id="3.40.50.1000">
    <property type="entry name" value="HAD superfamily/HAD-like"/>
    <property type="match status" value="1"/>
</dbReference>
<dbReference type="SUPFAM" id="SSF56784">
    <property type="entry name" value="HAD-like"/>
    <property type="match status" value="1"/>
</dbReference>
<dbReference type="NCBIfam" id="TIGR01512">
    <property type="entry name" value="ATPase-IB2_Cd"/>
    <property type="match status" value="1"/>
</dbReference>
<keyword evidence="8" id="KW-1278">Translocase</keyword>
<keyword evidence="17" id="KW-1185">Reference proteome</keyword>
<dbReference type="InterPro" id="IPR059000">
    <property type="entry name" value="ATPase_P-type_domA"/>
</dbReference>
<dbReference type="SFLD" id="SFLDS00003">
    <property type="entry name" value="Haloacid_Dehalogenase"/>
    <property type="match status" value="1"/>
</dbReference>
<dbReference type="PANTHER" id="PTHR48085:SF5">
    <property type="entry name" value="CADMIUM_ZINC-TRANSPORTING ATPASE HMA4-RELATED"/>
    <property type="match status" value="1"/>
</dbReference>
<evidence type="ECO:0000256" key="10">
    <source>
        <dbReference type="ARBA" id="ARBA00023136"/>
    </source>
</evidence>
<protein>
    <recommendedName>
        <fullName evidence="11">Cd(2+)-exporting ATPase</fullName>
        <ecNumber evidence="11">7.2.2.21</ecNumber>
    </recommendedName>
</protein>
<dbReference type="SUPFAM" id="SSF55008">
    <property type="entry name" value="HMA, heavy metal-associated domain"/>
    <property type="match status" value="1"/>
</dbReference>
<keyword evidence="7 13" id="KW-0067">ATP-binding</keyword>
<dbReference type="InterPro" id="IPR036163">
    <property type="entry name" value="HMA_dom_sf"/>
</dbReference>
<feature type="transmembrane region" description="Helical" evidence="13">
    <location>
        <begin position="663"/>
        <end position="683"/>
    </location>
</feature>
<dbReference type="InterPro" id="IPR006121">
    <property type="entry name" value="HMA_dom"/>
</dbReference>
<proteinExistence type="inferred from homology"/>
<dbReference type="PROSITE" id="PS00154">
    <property type="entry name" value="ATPASE_E1_E2"/>
    <property type="match status" value="1"/>
</dbReference>
<dbReference type="SUPFAM" id="SSF81665">
    <property type="entry name" value="Calcium ATPase, transmembrane domain M"/>
    <property type="match status" value="1"/>
</dbReference>
<feature type="transmembrane region" description="Helical" evidence="13">
    <location>
        <begin position="112"/>
        <end position="131"/>
    </location>
</feature>
<feature type="transmembrane region" description="Helical" evidence="13">
    <location>
        <begin position="636"/>
        <end position="657"/>
    </location>
</feature>
<dbReference type="Pfam" id="PF00403">
    <property type="entry name" value="HMA"/>
    <property type="match status" value="1"/>
</dbReference>
<dbReference type="EMBL" id="JBEPMA010000005">
    <property type="protein sequence ID" value="MET3617482.1"/>
    <property type="molecule type" value="Genomic_DNA"/>
</dbReference>
<keyword evidence="10 13" id="KW-0472">Membrane</keyword>
<dbReference type="InterPro" id="IPR027256">
    <property type="entry name" value="P-typ_ATPase_IB"/>
</dbReference>
<evidence type="ECO:0000256" key="6">
    <source>
        <dbReference type="ARBA" id="ARBA00022741"/>
    </source>
</evidence>
<comment type="similarity">
    <text evidence="2 13">Belongs to the cation transport ATPase (P-type) (TC 3.A.3) family. Type IB subfamily.</text>
</comment>
<dbReference type="CDD" id="cd00371">
    <property type="entry name" value="HMA"/>
    <property type="match status" value="1"/>
</dbReference>
<comment type="caution">
    <text evidence="16">The sequence shown here is derived from an EMBL/GenBank/DDBJ whole genome shotgun (WGS) entry which is preliminary data.</text>
</comment>
<dbReference type="Gene3D" id="2.70.150.10">
    <property type="entry name" value="Calcium-transporting ATPase, cytoplasmic transduction domain A"/>
    <property type="match status" value="1"/>
</dbReference>
<evidence type="ECO:0000259" key="15">
    <source>
        <dbReference type="Pfam" id="PF00403"/>
    </source>
</evidence>
<dbReference type="Pfam" id="PF00122">
    <property type="entry name" value="E1-E2_ATPase"/>
    <property type="match status" value="1"/>
</dbReference>
<dbReference type="InterPro" id="IPR044492">
    <property type="entry name" value="P_typ_ATPase_HD_dom"/>
</dbReference>
<dbReference type="InterPro" id="IPR018303">
    <property type="entry name" value="ATPase_P-typ_P_site"/>
</dbReference>
<keyword evidence="9 13" id="KW-1133">Transmembrane helix</keyword>
<keyword evidence="4 13" id="KW-0812">Transmembrane</keyword>
<dbReference type="InterPro" id="IPR051014">
    <property type="entry name" value="Cation_Transport_ATPase_IB"/>
</dbReference>
<evidence type="ECO:0000256" key="8">
    <source>
        <dbReference type="ARBA" id="ARBA00022967"/>
    </source>
</evidence>
<dbReference type="InterPro" id="IPR008250">
    <property type="entry name" value="ATPase_P-typ_transduc_dom_A_sf"/>
</dbReference>
<dbReference type="NCBIfam" id="TIGR01494">
    <property type="entry name" value="ATPase_P-type"/>
    <property type="match status" value="1"/>
</dbReference>
<dbReference type="PANTHER" id="PTHR48085">
    <property type="entry name" value="CADMIUM/ZINC-TRANSPORTING ATPASE HMA2-RELATED"/>
    <property type="match status" value="1"/>
</dbReference>
<dbReference type="RefSeq" id="WP_354367976.1">
    <property type="nucleotide sequence ID" value="NZ_JBEPMA010000005.1"/>
</dbReference>
<evidence type="ECO:0000256" key="7">
    <source>
        <dbReference type="ARBA" id="ARBA00022840"/>
    </source>
</evidence>
<dbReference type="InterPro" id="IPR036412">
    <property type="entry name" value="HAD-like_sf"/>
</dbReference>
<feature type="domain" description="HMA" evidence="15">
    <location>
        <begin position="6"/>
        <end position="61"/>
    </location>
</feature>
<dbReference type="InterPro" id="IPR023214">
    <property type="entry name" value="HAD_sf"/>
</dbReference>
<gene>
    <name evidence="16" type="ORF">ABID14_001113</name>
</gene>
<dbReference type="SFLD" id="SFLDF00027">
    <property type="entry name" value="p-type_atpase"/>
    <property type="match status" value="1"/>
</dbReference>
<dbReference type="Pfam" id="PF00702">
    <property type="entry name" value="Hydrolase"/>
    <property type="match status" value="1"/>
</dbReference>
<dbReference type="SFLD" id="SFLDG00002">
    <property type="entry name" value="C1.7:_P-type_atpase_like"/>
    <property type="match status" value="1"/>
</dbReference>
<dbReference type="Proteomes" id="UP001549162">
    <property type="component" value="Unassembled WGS sequence"/>
</dbReference>
<dbReference type="EC" id="7.2.2.21" evidence="11"/>
<comment type="subcellular location">
    <subcellularLocation>
        <location evidence="13">Cell membrane</location>
    </subcellularLocation>
    <subcellularLocation>
        <location evidence="1">Membrane</location>
        <topology evidence="1">Multi-pass membrane protein</topology>
    </subcellularLocation>
</comment>
<name>A0ABV2J9P5_9FIRM</name>
<keyword evidence="13" id="KW-1003">Cell membrane</keyword>
<evidence type="ECO:0000256" key="1">
    <source>
        <dbReference type="ARBA" id="ARBA00004141"/>
    </source>
</evidence>
<dbReference type="SUPFAM" id="SSF81653">
    <property type="entry name" value="Calcium ATPase, transduction domain A"/>
    <property type="match status" value="1"/>
</dbReference>
<evidence type="ECO:0000256" key="12">
    <source>
        <dbReference type="ARBA" id="ARBA00049338"/>
    </source>
</evidence>
<organism evidence="16 17">
    <name type="scientific">Peptoniphilus olsenii</name>
    <dbReference type="NCBI Taxonomy" id="411570"/>
    <lineage>
        <taxon>Bacteria</taxon>
        <taxon>Bacillati</taxon>
        <taxon>Bacillota</taxon>
        <taxon>Tissierellia</taxon>
        <taxon>Tissierellales</taxon>
        <taxon>Peptoniphilaceae</taxon>
        <taxon>Peptoniphilus</taxon>
    </lineage>
</organism>